<organism evidence="3 4">
    <name type="scientific">Stappia albiluteola</name>
    <dbReference type="NCBI Taxonomy" id="2758565"/>
    <lineage>
        <taxon>Bacteria</taxon>
        <taxon>Pseudomonadati</taxon>
        <taxon>Pseudomonadota</taxon>
        <taxon>Alphaproteobacteria</taxon>
        <taxon>Hyphomicrobiales</taxon>
        <taxon>Stappiaceae</taxon>
        <taxon>Stappia</taxon>
    </lineage>
</organism>
<gene>
    <name evidence="3" type="ORF">H2509_00480</name>
</gene>
<evidence type="ECO:0000256" key="2">
    <source>
        <dbReference type="SAM" id="SignalP"/>
    </source>
</evidence>
<evidence type="ECO:0000313" key="4">
    <source>
        <dbReference type="Proteomes" id="UP000541109"/>
    </source>
</evidence>
<evidence type="ECO:0000313" key="3">
    <source>
        <dbReference type="EMBL" id="MBA5775594.1"/>
    </source>
</evidence>
<name>A0A839A974_9HYPH</name>
<accession>A0A839A974</accession>
<sequence>MVVGFAGRAVAPAFAGVVAAAGLLAAQARAGETFHYDETNVRPAVYFAALSNLANAVMFSGLGEALIISPYERDEWLRRAGYVTRPAMPDMAAVGPLYAGAEPRFAGSPDIAVPRTLVWKQSSFDRTLDPGAQAWAMAKIASPEFHLQYHDLPDNKLAGLMMIPQARAQAQTLERRLLSPAGLFVPLHADGAFGEPSPRDQIAVLWAASNIILAGTSGRDDYWHAAYRDLTDADSYRGLLRNAFAAVRKLPPQTPADRGLAVEALGRFAFAIDDDEGRADALTLAREHVEALKQGEATEIEDIAFAIYGLTEAGRLLAEPGYGEAAARIFRSRLLPLWDDAASVFRSGEEPMIYTPRLAGAVTAALDAMRWHGKGEEVASAATLFPRFFENAVIRSGLMQASPLPLVAKPYLENELPEHFAHPALSEAERTGTAPVFASKVIYEDGRWRVGDPAFRTSDALFLANMLAIRSDDDRTDIFLPDELIGKLSR</sequence>
<proteinExistence type="predicted"/>
<feature type="chain" id="PRO_5032633603" evidence="2">
    <location>
        <begin position="31"/>
        <end position="490"/>
    </location>
</feature>
<reference evidence="3 4" key="1">
    <citation type="submission" date="2020-07" db="EMBL/GenBank/DDBJ databases">
        <title>Stappia sp., F7233, whole genome shotgun sequencing project.</title>
        <authorList>
            <person name="Jiang S."/>
            <person name="Liu Z.W."/>
            <person name="Du Z.J."/>
        </authorList>
    </citation>
    <scope>NUCLEOTIDE SEQUENCE [LARGE SCALE GENOMIC DNA]</scope>
    <source>
        <strain evidence="3 4">F7233</strain>
    </source>
</reference>
<feature type="signal peptide" evidence="2">
    <location>
        <begin position="1"/>
        <end position="30"/>
    </location>
</feature>
<dbReference type="Proteomes" id="UP000541109">
    <property type="component" value="Unassembled WGS sequence"/>
</dbReference>
<keyword evidence="1" id="KW-0812">Transmembrane</keyword>
<keyword evidence="4" id="KW-1185">Reference proteome</keyword>
<dbReference type="AlphaFoldDB" id="A0A839A974"/>
<evidence type="ECO:0000256" key="1">
    <source>
        <dbReference type="SAM" id="Phobius"/>
    </source>
</evidence>
<keyword evidence="2" id="KW-0732">Signal</keyword>
<dbReference type="RefSeq" id="WP_182161183.1">
    <property type="nucleotide sequence ID" value="NZ_JACFXV010000006.1"/>
</dbReference>
<keyword evidence="1" id="KW-1133">Transmembrane helix</keyword>
<comment type="caution">
    <text evidence="3">The sequence shown here is derived from an EMBL/GenBank/DDBJ whole genome shotgun (WGS) entry which is preliminary data.</text>
</comment>
<dbReference type="EMBL" id="JACFXV010000006">
    <property type="protein sequence ID" value="MBA5775594.1"/>
    <property type="molecule type" value="Genomic_DNA"/>
</dbReference>
<protein>
    <submittedName>
        <fullName evidence="3">Uncharacterized protein</fullName>
    </submittedName>
</protein>
<feature type="transmembrane region" description="Helical" evidence="1">
    <location>
        <begin position="46"/>
        <end position="69"/>
    </location>
</feature>
<keyword evidence="1" id="KW-0472">Membrane</keyword>